<organism evidence="4 5">
    <name type="scientific">Carassius auratus</name>
    <name type="common">Goldfish</name>
    <dbReference type="NCBI Taxonomy" id="7957"/>
    <lineage>
        <taxon>Eukaryota</taxon>
        <taxon>Metazoa</taxon>
        <taxon>Chordata</taxon>
        <taxon>Craniata</taxon>
        <taxon>Vertebrata</taxon>
        <taxon>Euteleostomi</taxon>
        <taxon>Actinopterygii</taxon>
        <taxon>Neopterygii</taxon>
        <taxon>Teleostei</taxon>
        <taxon>Ostariophysi</taxon>
        <taxon>Cypriniformes</taxon>
        <taxon>Cyprinidae</taxon>
        <taxon>Cyprininae</taxon>
        <taxon>Carassius</taxon>
    </lineage>
</organism>
<reference evidence="5" key="1">
    <citation type="submission" date="2025-08" db="UniProtKB">
        <authorList>
            <consortium name="RefSeq"/>
        </authorList>
    </citation>
    <scope>IDENTIFICATION</scope>
    <source>
        <strain evidence="5">Wakin</strain>
        <tissue evidence="5">Muscle</tissue>
    </source>
</reference>
<dbReference type="GO" id="GO:0004523">
    <property type="term" value="F:RNA-DNA hybrid ribonuclease activity"/>
    <property type="evidence" value="ECO:0007669"/>
    <property type="project" value="UniProtKB-EC"/>
</dbReference>
<evidence type="ECO:0000256" key="1">
    <source>
        <dbReference type="ARBA" id="ARBA00010879"/>
    </source>
</evidence>
<dbReference type="Gene3D" id="3.10.10.10">
    <property type="entry name" value="HIV Type 1 Reverse Transcriptase, subunit A, domain 1"/>
    <property type="match status" value="1"/>
</dbReference>
<evidence type="ECO:0000313" key="4">
    <source>
        <dbReference type="Proteomes" id="UP000515129"/>
    </source>
</evidence>
<evidence type="ECO:0000256" key="2">
    <source>
        <dbReference type="ARBA" id="ARBA00012180"/>
    </source>
</evidence>
<dbReference type="SUPFAM" id="SSF56672">
    <property type="entry name" value="DNA/RNA polymerases"/>
    <property type="match status" value="1"/>
</dbReference>
<dbReference type="PROSITE" id="PS50878">
    <property type="entry name" value="RT_POL"/>
    <property type="match status" value="1"/>
</dbReference>
<name>A0A6P6KPL0_CARAU</name>
<dbReference type="PANTHER" id="PTHR37984">
    <property type="entry name" value="PROTEIN CBG26694"/>
    <property type="match status" value="1"/>
</dbReference>
<dbReference type="Proteomes" id="UP000515129">
    <property type="component" value="Chromosome 34"/>
</dbReference>
<dbReference type="Gene3D" id="3.30.70.270">
    <property type="match status" value="1"/>
</dbReference>
<dbReference type="InterPro" id="IPR000477">
    <property type="entry name" value="RT_dom"/>
</dbReference>
<proteinExistence type="inferred from homology"/>
<dbReference type="Pfam" id="PF00078">
    <property type="entry name" value="RVT_1"/>
    <property type="match status" value="1"/>
</dbReference>
<gene>
    <name evidence="5" type="primary">LOC113053424</name>
</gene>
<sequence>MEGAFGLKPPANFDWNATCIPKAWKAWEEEFSLYIDLSLTDADNKTKVKVFQYLIGETGRELCKTLSAALPADGELTLEWLLTAFRNHCNPAPNETVERYKFFSRNQNSGETFDKYVTDLKVLADTCNFGSARDSLIRDRIVCGIMNSHVRERLLREMDLTLDKCVRICKASELSKENVMTIEGQKTEVHAVQRVRQAQSAKQTQPAKCKFCGKPHEWKKLSCPAYGKQCRKCGKMNHFAATCKTKETVRKGIHSVAEKEEEPYQEILSLSSQKEDKHGKQLFATMLIGERPVKFQLDCGASCNVIPIQLLDPDTVMEKTEQILVMYNKSTLKPIGKCRIKIRNPRNRKLYRLEFIVVEESSSVPLLGNKAVQAMDLVRIQHENIMAIDDIVTTERCKENETWGKEDLQREYADVFEGDGCLEGKYNLEVDPEVKPVRLPKRRVPVALMKHLKVELESLVDRGIIAQVEKSTDWISSMVVVKKPSGKLRICIDPRPLNKALKRQHFPLPTIDDVLPDLTKARVFTVCDVKDGFWHVRLSEESSYLTTFATPFGRYRWIRMPMGISPAPEVFQHRLTQALEGLPGIRIIADDILICGEGDNDEAAEKDHNKKLRQLLDRCRNRNIKLNFNKLKLKQKEVPYIGHRLTSEGLKIDPEKVD</sequence>
<dbReference type="GeneID" id="113053424"/>
<dbReference type="InterPro" id="IPR050951">
    <property type="entry name" value="Retrovirus_Pol_polyprotein"/>
</dbReference>
<dbReference type="PANTHER" id="PTHR37984:SF8">
    <property type="entry name" value="CCHC-TYPE DOMAIN-CONTAINING PROTEIN"/>
    <property type="match status" value="1"/>
</dbReference>
<dbReference type="CDD" id="cd05481">
    <property type="entry name" value="retropepsin_like_LTR_1"/>
    <property type="match status" value="1"/>
</dbReference>
<dbReference type="FunFam" id="3.10.10.10:FF:000027">
    <property type="match status" value="1"/>
</dbReference>
<comment type="similarity">
    <text evidence="1">Belongs to the beta type-B retroviral polymerase family. HERV class-II K(HML-2) pol subfamily.</text>
</comment>
<dbReference type="OrthoDB" id="775972at2759"/>
<keyword evidence="4" id="KW-1185">Reference proteome</keyword>
<dbReference type="InterPro" id="IPR021109">
    <property type="entry name" value="Peptidase_aspartic_dom_sf"/>
</dbReference>
<dbReference type="EC" id="3.1.26.4" evidence="2"/>
<dbReference type="AlphaFoldDB" id="A0A6P6KPL0"/>
<evidence type="ECO:0000259" key="3">
    <source>
        <dbReference type="PROSITE" id="PS50878"/>
    </source>
</evidence>
<dbReference type="CDD" id="cd01647">
    <property type="entry name" value="RT_LTR"/>
    <property type="match status" value="1"/>
</dbReference>
<accession>A0A6P6KPL0</accession>
<dbReference type="SUPFAM" id="SSF50630">
    <property type="entry name" value="Acid proteases"/>
    <property type="match status" value="1"/>
</dbReference>
<evidence type="ECO:0000313" key="5">
    <source>
        <dbReference type="RefSeq" id="XP_026074224.1"/>
    </source>
</evidence>
<dbReference type="InterPro" id="IPR043502">
    <property type="entry name" value="DNA/RNA_pol_sf"/>
</dbReference>
<feature type="domain" description="Reverse transcriptase" evidence="3">
    <location>
        <begin position="462"/>
        <end position="645"/>
    </location>
</feature>
<dbReference type="InterPro" id="IPR043128">
    <property type="entry name" value="Rev_trsase/Diguanyl_cyclase"/>
</dbReference>
<dbReference type="Gene3D" id="4.10.60.10">
    <property type="entry name" value="Zinc finger, CCHC-type"/>
    <property type="match status" value="1"/>
</dbReference>
<dbReference type="RefSeq" id="XP_026074224.1">
    <property type="nucleotide sequence ID" value="XM_026218439.1"/>
</dbReference>
<dbReference type="KEGG" id="caua:113053424"/>
<protein>
    <recommendedName>
        <fullName evidence="2">ribonuclease H</fullName>
        <ecNumber evidence="2">3.1.26.4</ecNumber>
    </recommendedName>
</protein>